<reference evidence="3 4" key="1">
    <citation type="submission" date="2024-01" db="EMBL/GenBank/DDBJ databases">
        <title>The complete chloroplast genome sequence of Lithospermum erythrorhizon: insights into the phylogenetic relationship among Boraginaceae species and the maternal lineages of purple gromwells.</title>
        <authorList>
            <person name="Okada T."/>
            <person name="Watanabe K."/>
        </authorList>
    </citation>
    <scope>NUCLEOTIDE SEQUENCE [LARGE SCALE GENOMIC DNA]</scope>
</reference>
<proteinExistence type="inferred from homology"/>
<comment type="caution">
    <text evidence="3">The sequence shown here is derived from an EMBL/GenBank/DDBJ whole genome shotgun (WGS) entry which is preliminary data.</text>
</comment>
<protein>
    <submittedName>
        <fullName evidence="3">Uncharacterized protein</fullName>
    </submittedName>
</protein>
<evidence type="ECO:0000313" key="4">
    <source>
        <dbReference type="Proteomes" id="UP001454036"/>
    </source>
</evidence>
<dbReference type="Gene3D" id="2.30.30.240">
    <property type="entry name" value="PRC-barrel domain"/>
    <property type="match status" value="1"/>
</dbReference>
<dbReference type="AlphaFoldDB" id="A0AAV3PAC0"/>
<dbReference type="Pfam" id="PF01782">
    <property type="entry name" value="RimM"/>
    <property type="match status" value="1"/>
</dbReference>
<dbReference type="InterPro" id="IPR011961">
    <property type="entry name" value="RimM"/>
</dbReference>
<dbReference type="GO" id="GO:0005840">
    <property type="term" value="C:ribosome"/>
    <property type="evidence" value="ECO:0007669"/>
    <property type="project" value="InterPro"/>
</dbReference>
<keyword evidence="4" id="KW-1185">Reference proteome</keyword>
<dbReference type="InterPro" id="IPR029044">
    <property type="entry name" value="Nucleotide-diphossugar_trans"/>
</dbReference>
<dbReference type="GO" id="GO:0006048">
    <property type="term" value="P:UDP-N-acetylglucosamine biosynthetic process"/>
    <property type="evidence" value="ECO:0007669"/>
    <property type="project" value="TreeGrafter"/>
</dbReference>
<accession>A0AAV3PAC0</accession>
<evidence type="ECO:0000313" key="3">
    <source>
        <dbReference type="EMBL" id="GAA0148504.1"/>
    </source>
</evidence>
<dbReference type="EMBL" id="BAABME010001248">
    <property type="protein sequence ID" value="GAA0148504.1"/>
    <property type="molecule type" value="Genomic_DNA"/>
</dbReference>
<dbReference type="Gene3D" id="3.90.550.10">
    <property type="entry name" value="Spore Coat Polysaccharide Biosynthesis Protein SpsA, Chain A"/>
    <property type="match status" value="1"/>
</dbReference>
<dbReference type="SUPFAM" id="SSF50447">
    <property type="entry name" value="Translation proteins"/>
    <property type="match status" value="1"/>
</dbReference>
<dbReference type="Gene3D" id="2.40.30.60">
    <property type="entry name" value="RimM"/>
    <property type="match status" value="1"/>
</dbReference>
<dbReference type="GO" id="GO:0043022">
    <property type="term" value="F:ribosome binding"/>
    <property type="evidence" value="ECO:0007669"/>
    <property type="project" value="InterPro"/>
</dbReference>
<dbReference type="GO" id="GO:0003977">
    <property type="term" value="F:UDP-N-acetylglucosamine diphosphorylase activity"/>
    <property type="evidence" value="ECO:0007669"/>
    <property type="project" value="TreeGrafter"/>
</dbReference>
<dbReference type="InterPro" id="IPR009000">
    <property type="entry name" value="Transl_B-barrel_sf"/>
</dbReference>
<feature type="domain" description="RimM N-terminal" evidence="1">
    <location>
        <begin position="81"/>
        <end position="167"/>
    </location>
</feature>
<dbReference type="GO" id="GO:0006364">
    <property type="term" value="P:rRNA processing"/>
    <property type="evidence" value="ECO:0007669"/>
    <property type="project" value="InterPro"/>
</dbReference>
<dbReference type="InterPro" id="IPR039741">
    <property type="entry name" value="UDP-sugar_pyrophosphorylase"/>
</dbReference>
<dbReference type="SUPFAM" id="SSF53448">
    <property type="entry name" value="Nucleotide-diphospho-sugar transferases"/>
    <property type="match status" value="1"/>
</dbReference>
<dbReference type="InterPro" id="IPR011033">
    <property type="entry name" value="PRC_barrel-like_sf"/>
</dbReference>
<dbReference type="Pfam" id="PF24986">
    <property type="entry name" value="PRC_RimM"/>
    <property type="match status" value="1"/>
</dbReference>
<name>A0AAV3PAC0_LITER</name>
<evidence type="ECO:0000259" key="1">
    <source>
        <dbReference type="Pfam" id="PF01782"/>
    </source>
</evidence>
<dbReference type="HAMAP" id="MF_00014">
    <property type="entry name" value="Ribosome_mat_RimM"/>
    <property type="match status" value="1"/>
</dbReference>
<feature type="domain" description="Ribosome maturation factor RimM PRC barrel" evidence="2">
    <location>
        <begin position="182"/>
        <end position="267"/>
    </location>
</feature>
<dbReference type="InterPro" id="IPR002676">
    <property type="entry name" value="RimM_N"/>
</dbReference>
<dbReference type="PANTHER" id="PTHR11952">
    <property type="entry name" value="UDP- GLUCOSE PYROPHOSPHORYLASE"/>
    <property type="match status" value="1"/>
</dbReference>
<dbReference type="SUPFAM" id="SSF50346">
    <property type="entry name" value="PRC-barrel domain"/>
    <property type="match status" value="1"/>
</dbReference>
<dbReference type="PANTHER" id="PTHR11952:SF10">
    <property type="entry name" value="16S RRNA PROCESSING PROTEIN RIMM FAMILY"/>
    <property type="match status" value="1"/>
</dbReference>
<dbReference type="NCBIfam" id="TIGR02273">
    <property type="entry name" value="16S_RimM"/>
    <property type="match status" value="1"/>
</dbReference>
<dbReference type="InterPro" id="IPR036976">
    <property type="entry name" value="RimM_N_sf"/>
</dbReference>
<evidence type="ECO:0000259" key="2">
    <source>
        <dbReference type="Pfam" id="PF24986"/>
    </source>
</evidence>
<organism evidence="3 4">
    <name type="scientific">Lithospermum erythrorhizon</name>
    <name type="common">Purple gromwell</name>
    <name type="synonym">Lithospermum officinale var. erythrorhizon</name>
    <dbReference type="NCBI Taxonomy" id="34254"/>
    <lineage>
        <taxon>Eukaryota</taxon>
        <taxon>Viridiplantae</taxon>
        <taxon>Streptophyta</taxon>
        <taxon>Embryophyta</taxon>
        <taxon>Tracheophyta</taxon>
        <taxon>Spermatophyta</taxon>
        <taxon>Magnoliopsida</taxon>
        <taxon>eudicotyledons</taxon>
        <taxon>Gunneridae</taxon>
        <taxon>Pentapetalae</taxon>
        <taxon>asterids</taxon>
        <taxon>lamiids</taxon>
        <taxon>Boraginales</taxon>
        <taxon>Boraginaceae</taxon>
        <taxon>Boraginoideae</taxon>
        <taxon>Lithospermeae</taxon>
        <taxon>Lithospermum</taxon>
    </lineage>
</organism>
<dbReference type="InterPro" id="IPR056792">
    <property type="entry name" value="PRC_RimM"/>
</dbReference>
<dbReference type="Proteomes" id="UP001454036">
    <property type="component" value="Unassembled WGS sequence"/>
</dbReference>
<dbReference type="FunFam" id="2.30.30.240:FF:000002">
    <property type="entry name" value="Ribosome maturation factor rimM"/>
    <property type="match status" value="1"/>
</dbReference>
<sequence length="668" mass="75642">MKSCTSLVYTIPPSISTCPIISTSQRLTLFHKPQQSFPPFLLSQFSFNYSPTNLRPISPLYATATEEVAETHESCSEFIEVGYVYSVHGLQGQVRIKSDTDFPELRFSQPGKRWLRQEVSGREVVQEMELVEGIGHPGQKGWIVKFNGIDTVEEAQKLIGSTVLVVDEDRPVLEDDEFYTRDLVGLRVILKETGEPVGVVVNVFDSGANDLLHVKLNSSVDISQEDENLKLGLDKSGPLVWIPFVEAIVPDVDLNKGEMLITPPKGLLELNIRSDEKSKKERRQLEWKERKKFQKRLIAAKKKLCEMEQQHVFHGFRCGEKDQRSALANQIVRVNSKLLQQAMFSTETQPKRSNFGEFISSLHIKNKIIKDFSSDGTGEHTYLEFKSIGNSLAHSGKLACVLASEDWTKFSRQTAYNEHDYEVDEEDSCLLVKTLLNEESEFIKIDHRPSVPLVLIVPTNSIGTLQQLFIDHDYFAFSSEKFLLSDHMCTFRVWFLEEEKLPVISNSSGDKSKILMKSPWEILQKSIGSAGVLSQLSSLNLLGDLSQMGVEYIKVCSIHQRCHTGQTLLGLVNSRDAHVGLQVLKHEDIVEEGQESILSVAFMKQLLKQMYELQFEAISKSNAHIEKADNDWVHVVPSSPNSYEFRCSLFWCLKTCPPDKISILEVLQ</sequence>
<gene>
    <name evidence="3" type="ORF">LIER_07927</name>
</gene>